<dbReference type="EMBL" id="JAQNDM010000002">
    <property type="protein sequence ID" value="MDC0710993.1"/>
    <property type="molecule type" value="Genomic_DNA"/>
</dbReference>
<keyword evidence="4" id="KW-1185">Reference proteome</keyword>
<gene>
    <name evidence="3" type="ORF">POL68_21150</name>
</gene>
<sequence>MSEVKVLHRSDVPCLDILAYREKGDASGQVERARHALEKFGFLVLERSPIDPELVKRCYAIGKEFFSLPLDKKLEIDHRSVDQKAFGDVGYYPYLTETAMNHAQADLKEFIHLGPLIDSAHPMSAHYPLNPWPSVPAEFRPLFETLFRQLTECAHLVLRLVGTVAGMDVGALDNVVLDGKHVLRMLHYPAVEERRAAQGAMRAAPHTGINMIGLQLPASHPGLQFCTPAGEWVVLDSELQDYTTVNIGEILAMIKGGGLRPTLHQVVNPQTGADAASRWAVVFFFVPNPLKTLSVHEETSGNRRSVLAGDLLLERFRKIGTRVARTDS</sequence>
<dbReference type="InterPro" id="IPR050231">
    <property type="entry name" value="Iron_ascorbate_oxido_reductase"/>
</dbReference>
<reference evidence="3 4" key="1">
    <citation type="submission" date="2022-11" db="EMBL/GenBank/DDBJ databases">
        <title>Minimal conservation of predation-associated metabolite biosynthetic gene clusters underscores biosynthetic potential of Myxococcota including descriptions for ten novel species: Archangium lansinium sp. nov., Myxococcus landrumus sp. nov., Nannocystis bai.</title>
        <authorList>
            <person name="Ahearne A."/>
            <person name="Stevens C."/>
            <person name="Dowd S."/>
        </authorList>
    </citation>
    <scope>NUCLEOTIDE SEQUENCE [LARGE SCALE GENOMIC DNA]</scope>
    <source>
        <strain evidence="3 4">NCWAL01</strain>
    </source>
</reference>
<organism evidence="3 4">
    <name type="scientific">Stigmatella ashevillensis</name>
    <dbReference type="NCBI Taxonomy" id="2995309"/>
    <lineage>
        <taxon>Bacteria</taxon>
        <taxon>Pseudomonadati</taxon>
        <taxon>Myxococcota</taxon>
        <taxon>Myxococcia</taxon>
        <taxon>Myxococcales</taxon>
        <taxon>Cystobacterineae</taxon>
        <taxon>Archangiaceae</taxon>
        <taxon>Stigmatella</taxon>
    </lineage>
</organism>
<evidence type="ECO:0000313" key="3">
    <source>
        <dbReference type="EMBL" id="MDC0710993.1"/>
    </source>
</evidence>
<evidence type="ECO:0000313" key="4">
    <source>
        <dbReference type="Proteomes" id="UP001221838"/>
    </source>
</evidence>
<proteinExistence type="predicted"/>
<dbReference type="PANTHER" id="PTHR47990">
    <property type="entry name" value="2-OXOGLUTARATE (2OG) AND FE(II)-DEPENDENT OXYGENASE SUPERFAMILY PROTEIN-RELATED"/>
    <property type="match status" value="1"/>
</dbReference>
<dbReference type="InterPro" id="IPR026992">
    <property type="entry name" value="DIOX_N"/>
</dbReference>
<dbReference type="SUPFAM" id="SSF51197">
    <property type="entry name" value="Clavaminate synthase-like"/>
    <property type="match status" value="1"/>
</dbReference>
<dbReference type="Pfam" id="PF14226">
    <property type="entry name" value="DIOX_N"/>
    <property type="match status" value="1"/>
</dbReference>
<name>A0ABT5DBI0_9BACT</name>
<dbReference type="Gene3D" id="2.60.120.330">
    <property type="entry name" value="B-lactam Antibiotic, Isopenicillin N Synthase, Chain"/>
    <property type="match status" value="1"/>
</dbReference>
<feature type="domain" description="Non-haem dioxygenase N-terminal" evidence="2">
    <location>
        <begin position="12"/>
        <end position="134"/>
    </location>
</feature>
<dbReference type="Proteomes" id="UP001221838">
    <property type="component" value="Unassembled WGS sequence"/>
</dbReference>
<dbReference type="InterPro" id="IPR027443">
    <property type="entry name" value="IPNS-like_sf"/>
</dbReference>
<evidence type="ECO:0000259" key="1">
    <source>
        <dbReference type="Pfam" id="PF03171"/>
    </source>
</evidence>
<dbReference type="Pfam" id="PF03171">
    <property type="entry name" value="2OG-FeII_Oxy"/>
    <property type="match status" value="1"/>
</dbReference>
<comment type="caution">
    <text evidence="3">The sequence shown here is derived from an EMBL/GenBank/DDBJ whole genome shotgun (WGS) entry which is preliminary data.</text>
</comment>
<accession>A0ABT5DBI0</accession>
<dbReference type="RefSeq" id="WP_272140934.1">
    <property type="nucleotide sequence ID" value="NZ_JAQNDM010000002.1"/>
</dbReference>
<evidence type="ECO:0000259" key="2">
    <source>
        <dbReference type="Pfam" id="PF14226"/>
    </source>
</evidence>
<protein>
    <submittedName>
        <fullName evidence="3">2-oxoglutarate and iron-dependent oxygenase domain-containing protein</fullName>
    </submittedName>
</protein>
<dbReference type="InterPro" id="IPR044861">
    <property type="entry name" value="IPNS-like_FE2OG_OXY"/>
</dbReference>
<feature type="domain" description="Isopenicillin N synthase-like Fe(2+) 2OG dioxygenase" evidence="1">
    <location>
        <begin position="181"/>
        <end position="286"/>
    </location>
</feature>